<dbReference type="InterPro" id="IPR017956">
    <property type="entry name" value="AT_hook_DNA-bd_motif"/>
</dbReference>
<sequence length="794" mass="87077">MAPAASKTRDNQFFNVGVQGRKTGITLKDTGVRDEHGMEPIDGIFSSPEKSPPKRNSARPQADKTLTSSDMDVQQSMPRQIFEHSDQPYYSLVDELLASDEAEEEEATKTTLRPTGSMPEPADALTARKSIRPGRSSMFPPPMGRSPIKTALGSSPRRQSMGPPSGMRRASGAADRAVSHPAVARRLDFGAVDEDNAKVTGSGSRNRGQPRPHVFDLPISPARGKKRTHDESVVEDETVLEESEVAINGVGEDSPLPTGGDDDTLPMLLEETGGDTEPDESVEDSMEIPEEPQPRPSLTKSRGPVRKSLEHRESPASAPKKKAGRPSLEHRESPASAPKKKAGRPSLEYRESPASAPKKKAGRPSLEYRESPASAPKKKAGRPRKGQGLVSAKSSSAAVPARSRTAAQPRLASKRRVTDESAMDVDQSIKDLSMEQTSQKEDEEEPEEKIEEEEEEEEEEEPEPVLEPELEPEPEPEFEEEPEPTPEPELPPAKKKRGRPKSGSKVDIHVDEPQDPVQLPERPAKKAKKTAAPKKPPPSQRDPNARITSNKDNAKSRAKGKQKEDMPPPPLPSQPSSQPERGRSRQPSQARSLQILRQGTPFDDVGARTTRSGRISAKPVEYWRNERIEYGHDGTKKEIIRAEDVEETKRPAARAKGRKRSGKRSESAMDEEPGMELEEWEVDPGVVQGWVNGWDEKARTVVNEGGRNEDIAYSAAALETREVAGANFRYSKVLGIPYFGAGVVDIPPHGAKRSKNSRRMYMAFCLLSGKVSVTVGDNEFSISKGGVWMVPRGE</sequence>
<feature type="compositionally biased region" description="Acidic residues" evidence="5">
    <location>
        <begin position="272"/>
        <end position="290"/>
    </location>
</feature>
<dbReference type="InterPro" id="IPR011051">
    <property type="entry name" value="RmlC_Cupin_sf"/>
</dbReference>
<feature type="compositionally biased region" description="Acidic residues" evidence="5">
    <location>
        <begin position="441"/>
        <end position="486"/>
    </location>
</feature>
<evidence type="ECO:0000256" key="2">
    <source>
        <dbReference type="ARBA" id="ARBA00010291"/>
    </source>
</evidence>
<proteinExistence type="inferred from homology"/>
<dbReference type="InterPro" id="IPR028386">
    <property type="entry name" value="CENP-C/Mif2/cnp3"/>
</dbReference>
<evidence type="ECO:0000259" key="7">
    <source>
        <dbReference type="Pfam" id="PF15624"/>
    </source>
</evidence>
<dbReference type="PANTHER" id="PTHR16684:SF11">
    <property type="entry name" value="CENTROMERE PROTEIN C"/>
    <property type="match status" value="1"/>
</dbReference>
<evidence type="ECO:0000256" key="3">
    <source>
        <dbReference type="ARBA" id="ARBA00023125"/>
    </source>
</evidence>
<protein>
    <submittedName>
        <fullName evidence="8">Mitotic fidelity of chromosome transmission-related protein</fullName>
    </submittedName>
</protein>
<feature type="region of interest" description="Disordered" evidence="5">
    <location>
        <begin position="644"/>
        <end position="678"/>
    </location>
</feature>
<dbReference type="RefSeq" id="XP_066632271.1">
    <property type="nucleotide sequence ID" value="XM_066778176.1"/>
</dbReference>
<feature type="compositionally biased region" description="Basic residues" evidence="5">
    <location>
        <begin position="493"/>
        <end position="502"/>
    </location>
</feature>
<comment type="caution">
    <text evidence="8">The sequence shown here is derived from an EMBL/GenBank/DDBJ whole genome shotgun (WGS) entry which is preliminary data.</text>
</comment>
<evidence type="ECO:0000313" key="9">
    <source>
        <dbReference type="Proteomes" id="UP001430584"/>
    </source>
</evidence>
<organism evidence="8 9">
    <name type="scientific">Diplodia seriata</name>
    <dbReference type="NCBI Taxonomy" id="420778"/>
    <lineage>
        <taxon>Eukaryota</taxon>
        <taxon>Fungi</taxon>
        <taxon>Dikarya</taxon>
        <taxon>Ascomycota</taxon>
        <taxon>Pezizomycotina</taxon>
        <taxon>Dothideomycetes</taxon>
        <taxon>Dothideomycetes incertae sedis</taxon>
        <taxon>Botryosphaeriales</taxon>
        <taxon>Botryosphaeriaceae</taxon>
        <taxon>Diplodia</taxon>
    </lineage>
</organism>
<feature type="compositionally biased region" description="Polar residues" evidence="5">
    <location>
        <begin position="585"/>
        <end position="597"/>
    </location>
</feature>
<feature type="compositionally biased region" description="Acidic residues" evidence="5">
    <location>
        <begin position="97"/>
        <end position="106"/>
    </location>
</feature>
<feature type="region of interest" description="Disordered" evidence="5">
    <location>
        <begin position="22"/>
        <end position="615"/>
    </location>
</feature>
<feature type="domain" description="Mif2 N-terminal" evidence="7">
    <location>
        <begin position="13"/>
        <end position="189"/>
    </location>
</feature>
<evidence type="ECO:0000256" key="5">
    <source>
        <dbReference type="SAM" id="MobiDB-lite"/>
    </source>
</evidence>
<dbReference type="InterPro" id="IPR028929">
    <property type="entry name" value="Mif2_N"/>
</dbReference>
<dbReference type="InterPro" id="IPR014710">
    <property type="entry name" value="RmlC-like_jellyroll"/>
</dbReference>
<feature type="compositionally biased region" description="Acidic residues" evidence="5">
    <location>
        <begin position="668"/>
        <end position="678"/>
    </location>
</feature>
<keyword evidence="9" id="KW-1185">Reference proteome</keyword>
<evidence type="ECO:0000256" key="1">
    <source>
        <dbReference type="ARBA" id="ARBA00004123"/>
    </source>
</evidence>
<feature type="compositionally biased region" description="Basic residues" evidence="5">
    <location>
        <begin position="376"/>
        <end position="385"/>
    </location>
</feature>
<dbReference type="Pfam" id="PF11699">
    <property type="entry name" value="CENP-C_C"/>
    <property type="match status" value="1"/>
</dbReference>
<evidence type="ECO:0000256" key="4">
    <source>
        <dbReference type="ARBA" id="ARBA00023242"/>
    </source>
</evidence>
<feature type="compositionally biased region" description="Basic and acidic residues" evidence="5">
    <location>
        <begin position="30"/>
        <end position="39"/>
    </location>
</feature>
<gene>
    <name evidence="8" type="primary">MIF2</name>
    <name evidence="8" type="ORF">SLS55_006747</name>
</gene>
<dbReference type="Proteomes" id="UP001430584">
    <property type="component" value="Unassembled WGS sequence"/>
</dbReference>
<dbReference type="InterPro" id="IPR025974">
    <property type="entry name" value="Mif2/CENP-C_cupin"/>
</dbReference>
<comment type="similarity">
    <text evidence="2">Belongs to the CENP-C/MIF2 family.</text>
</comment>
<name>A0ABR3CF24_9PEZI</name>
<reference evidence="8 9" key="1">
    <citation type="submission" date="2024-02" db="EMBL/GenBank/DDBJ databases">
        <title>De novo assembly and annotation of 12 fungi associated with fruit tree decline syndrome in Ontario, Canada.</title>
        <authorList>
            <person name="Sulman M."/>
            <person name="Ellouze W."/>
            <person name="Ilyukhin E."/>
        </authorList>
    </citation>
    <scope>NUCLEOTIDE SEQUENCE [LARGE SCALE GENOMIC DNA]</scope>
    <source>
        <strain evidence="8 9">FDS-637</strain>
    </source>
</reference>
<dbReference type="Pfam" id="PF15624">
    <property type="entry name" value="Mif2_N"/>
    <property type="match status" value="1"/>
</dbReference>
<feature type="compositionally biased region" description="Low complexity" evidence="5">
    <location>
        <begin position="390"/>
        <end position="407"/>
    </location>
</feature>
<feature type="compositionally biased region" description="Basic residues" evidence="5">
    <location>
        <begin position="651"/>
        <end position="662"/>
    </location>
</feature>
<comment type="subcellular location">
    <subcellularLocation>
        <location evidence="1">Nucleus</location>
    </subcellularLocation>
</comment>
<dbReference type="GeneID" id="92010832"/>
<dbReference type="PRINTS" id="PR00929">
    <property type="entry name" value="ATHOOK"/>
</dbReference>
<evidence type="ECO:0000313" key="8">
    <source>
        <dbReference type="EMBL" id="KAL0259242.1"/>
    </source>
</evidence>
<dbReference type="SUPFAM" id="SSF51182">
    <property type="entry name" value="RmlC-like cupins"/>
    <property type="match status" value="1"/>
</dbReference>
<evidence type="ECO:0000259" key="6">
    <source>
        <dbReference type="Pfam" id="PF11699"/>
    </source>
</evidence>
<keyword evidence="3" id="KW-0238">DNA-binding</keyword>
<dbReference type="Gene3D" id="2.60.120.10">
    <property type="entry name" value="Jelly Rolls"/>
    <property type="match status" value="1"/>
</dbReference>
<feature type="compositionally biased region" description="Acidic residues" evidence="5">
    <location>
        <begin position="233"/>
        <end position="244"/>
    </location>
</feature>
<dbReference type="EMBL" id="JAJVCZ030000006">
    <property type="protein sequence ID" value="KAL0259242.1"/>
    <property type="molecule type" value="Genomic_DNA"/>
</dbReference>
<accession>A0ABR3CF24</accession>
<keyword evidence="4" id="KW-0539">Nucleus</keyword>
<feature type="domain" description="Mif2/CENP-C cupin" evidence="6">
    <location>
        <begin position="728"/>
        <end position="793"/>
    </location>
</feature>
<feature type="compositionally biased region" description="Polar residues" evidence="5">
    <location>
        <begin position="64"/>
        <end position="78"/>
    </location>
</feature>
<dbReference type="PANTHER" id="PTHR16684">
    <property type="entry name" value="CENTROMERE PROTEIN C"/>
    <property type="match status" value="1"/>
</dbReference>